<keyword evidence="1" id="KW-0520">NAD</keyword>
<dbReference type="Pfam" id="PF02233">
    <property type="entry name" value="PNTB"/>
    <property type="match status" value="1"/>
</dbReference>
<dbReference type="PANTHER" id="PTHR44758">
    <property type="entry name" value="NAD(P) TRANSHYDROGENASE SUBUNIT BETA"/>
    <property type="match status" value="1"/>
</dbReference>
<feature type="transmembrane region" description="Helical" evidence="3">
    <location>
        <begin position="126"/>
        <end position="147"/>
    </location>
</feature>
<name>A0A4Y8MTN3_9BURK</name>
<evidence type="ECO:0000256" key="1">
    <source>
        <dbReference type="ARBA" id="ARBA00023027"/>
    </source>
</evidence>
<dbReference type="RefSeq" id="WP_134463441.1">
    <property type="nucleotide sequence ID" value="NZ_JBHMFL010000069.1"/>
</dbReference>
<dbReference type="GeneID" id="97310168"/>
<evidence type="ECO:0000313" key="5">
    <source>
        <dbReference type="EMBL" id="TFE40896.1"/>
    </source>
</evidence>
<feature type="transmembrane region" description="Helical" evidence="3">
    <location>
        <begin position="186"/>
        <end position="208"/>
    </location>
</feature>
<organism evidence="5 6">
    <name type="scientific">Paraburkholderia dipogonis</name>
    <dbReference type="NCBI Taxonomy" id="1211383"/>
    <lineage>
        <taxon>Bacteria</taxon>
        <taxon>Pseudomonadati</taxon>
        <taxon>Pseudomonadota</taxon>
        <taxon>Betaproteobacteria</taxon>
        <taxon>Burkholderiales</taxon>
        <taxon>Burkholderiaceae</taxon>
        <taxon>Paraburkholderia</taxon>
    </lineage>
</organism>
<dbReference type="AlphaFoldDB" id="A0A4Y8MTN3"/>
<protein>
    <submittedName>
        <fullName evidence="5">NADP transhydrogenase subunit beta</fullName>
    </submittedName>
</protein>
<dbReference type="InterPro" id="IPR034300">
    <property type="entry name" value="PNTB-like"/>
</dbReference>
<feature type="transmembrane region" description="Helical" evidence="3">
    <location>
        <begin position="50"/>
        <end position="80"/>
    </location>
</feature>
<feature type="transmembrane region" description="Helical" evidence="3">
    <location>
        <begin position="159"/>
        <end position="180"/>
    </location>
</feature>
<gene>
    <name evidence="5" type="ORF">E2553_29760</name>
</gene>
<evidence type="ECO:0000259" key="4">
    <source>
        <dbReference type="Pfam" id="PF02233"/>
    </source>
</evidence>
<accession>A0A4Y8MTN3</accession>
<reference evidence="5 6" key="1">
    <citation type="submission" date="2019-03" db="EMBL/GenBank/DDBJ databases">
        <title>Complete Genome Sequence of Paraburkholderia dipogonis ICMP 19430T, a Nitrogen-fixing Symbiont of the South African Invasive Legume Dipogon lignosus in New Zealand.</title>
        <authorList>
            <person name="De Meyer S.E."/>
        </authorList>
    </citation>
    <scope>NUCLEOTIDE SEQUENCE [LARGE SCALE GENOMIC DNA]</scope>
    <source>
        <strain evidence="5 6">ICMP 19430</strain>
    </source>
</reference>
<dbReference type="EMBL" id="SNVI01000002">
    <property type="protein sequence ID" value="TFE40896.1"/>
    <property type="molecule type" value="Genomic_DNA"/>
</dbReference>
<evidence type="ECO:0000256" key="2">
    <source>
        <dbReference type="SAM" id="MobiDB-lite"/>
    </source>
</evidence>
<feature type="region of interest" description="Disordered" evidence="2">
    <location>
        <begin position="281"/>
        <end position="303"/>
    </location>
</feature>
<dbReference type="PANTHER" id="PTHR44758:SF1">
    <property type="entry name" value="NAD(P) TRANSHYDROGENASE SUBUNIT BETA"/>
    <property type="match status" value="1"/>
</dbReference>
<feature type="domain" description="NADP transhydrogenase beta-like" evidence="4">
    <location>
        <begin position="53"/>
        <end position="209"/>
    </location>
</feature>
<keyword evidence="3" id="KW-1133">Transmembrane helix</keyword>
<evidence type="ECO:0000256" key="3">
    <source>
        <dbReference type="SAM" id="Phobius"/>
    </source>
</evidence>
<sequence>MPLAYDSIVWCSLAVVFASVSAVALAAVGQLPLERRPKRRPEWHAGALAAALAGLFAAGMGASDGVVGAAVAGAVLGAWLVRRRNLARRPRLVALLGSSMGLAVMAGGFARYLSAAAQANVERVELYVAVFIGALIFATSTVAFCKLRGALQLGVVARPGHGVVNLLALLLCGWLGYGFVTEPAQPFGLAALLAMSALACAMGVHLMLSREYSDGHEHGHASGTLAFAARCHSLTMGKHGLLARIEWRGGEEQGWMLRDVTTDCVRTAAYPYRRNGSNGVSAQVRQRACDRHRPARATTRRTL</sequence>
<dbReference type="Proteomes" id="UP000297385">
    <property type="component" value="Unassembled WGS sequence"/>
</dbReference>
<comment type="caution">
    <text evidence="5">The sequence shown here is derived from an EMBL/GenBank/DDBJ whole genome shotgun (WGS) entry which is preliminary data.</text>
</comment>
<keyword evidence="3" id="KW-0812">Transmembrane</keyword>
<evidence type="ECO:0000313" key="6">
    <source>
        <dbReference type="Proteomes" id="UP000297385"/>
    </source>
</evidence>
<feature type="transmembrane region" description="Helical" evidence="3">
    <location>
        <begin position="92"/>
        <end position="114"/>
    </location>
</feature>
<feature type="compositionally biased region" description="Basic residues" evidence="2">
    <location>
        <begin position="293"/>
        <end position="303"/>
    </location>
</feature>
<keyword evidence="3" id="KW-0472">Membrane</keyword>
<proteinExistence type="predicted"/>